<dbReference type="GO" id="GO:0003677">
    <property type="term" value="F:DNA binding"/>
    <property type="evidence" value="ECO:0007669"/>
    <property type="project" value="InterPro"/>
</dbReference>
<dbReference type="EMBL" id="CCEH01000001">
    <property type="protein sequence ID" value="CDR26558.1"/>
    <property type="molecule type" value="Genomic_DNA"/>
</dbReference>
<feature type="domain" description="HTH cro/C1-type" evidence="1">
    <location>
        <begin position="42"/>
        <end position="71"/>
    </location>
</feature>
<dbReference type="InterPro" id="IPR010982">
    <property type="entry name" value="Lambda_DNA-bd_dom_sf"/>
</dbReference>
<evidence type="ECO:0000313" key="2">
    <source>
        <dbReference type="EMBL" id="CDR26558.1"/>
    </source>
</evidence>
<protein>
    <submittedName>
        <fullName evidence="2">Regulatory protein</fullName>
    </submittedName>
</protein>
<dbReference type="Gene3D" id="1.10.260.40">
    <property type="entry name" value="lambda repressor-like DNA-binding domains"/>
    <property type="match status" value="1"/>
</dbReference>
<gene>
    <name evidence="2" type="ORF">ERS140147_00072</name>
</gene>
<dbReference type="Proteomes" id="UP000044616">
    <property type="component" value="Unassembled WGS sequence"/>
</dbReference>
<dbReference type="CDD" id="cd00093">
    <property type="entry name" value="HTH_XRE"/>
    <property type="match status" value="1"/>
</dbReference>
<dbReference type="SUPFAM" id="SSF47413">
    <property type="entry name" value="lambda repressor-like DNA-binding domains"/>
    <property type="match status" value="1"/>
</dbReference>
<reference evidence="2 3" key="1">
    <citation type="submission" date="2014-05" db="EMBL/GenBank/DDBJ databases">
        <authorList>
            <person name="Aslett A.Martin."/>
            <person name="De Silva Nishadi"/>
        </authorList>
    </citation>
    <scope>NUCLEOTIDE SEQUENCE [LARGE SCALE GENOMIC DNA]</scope>
</reference>
<proteinExistence type="predicted"/>
<organism evidence="2 3">
    <name type="scientific">Staphylococcus schweitzeri</name>
    <dbReference type="NCBI Taxonomy" id="1654388"/>
    <lineage>
        <taxon>Bacteria</taxon>
        <taxon>Bacillati</taxon>
        <taxon>Bacillota</taxon>
        <taxon>Bacilli</taxon>
        <taxon>Bacillales</taxon>
        <taxon>Staphylococcaceae</taxon>
        <taxon>Staphylococcus</taxon>
    </lineage>
</organism>
<evidence type="ECO:0000313" key="3">
    <source>
        <dbReference type="Proteomes" id="UP000044616"/>
    </source>
</evidence>
<accession>A0A077UHM4</accession>
<dbReference type="PROSITE" id="PS50943">
    <property type="entry name" value="HTH_CROC1"/>
    <property type="match status" value="1"/>
</dbReference>
<dbReference type="Pfam" id="PF01381">
    <property type="entry name" value="HTH_3"/>
    <property type="match status" value="1"/>
</dbReference>
<name>A0A077UHM4_9STAP</name>
<dbReference type="RefSeq" id="WP_047528857.1">
    <property type="nucleotide sequence ID" value="NZ_CCEH01000001.1"/>
</dbReference>
<dbReference type="InterPro" id="IPR001387">
    <property type="entry name" value="Cro/C1-type_HTH"/>
</dbReference>
<evidence type="ECO:0000259" key="1">
    <source>
        <dbReference type="PROSITE" id="PS50943"/>
    </source>
</evidence>
<sequence>MKESFSSRLKKAMLDKQMKQIDIINKSKLLSDNGAKITKTDLSQYVNGKTSPGQKKLYVLSKVLDVSEAWLLGYDVSPKRPTDEERHLNQNEQIIAAHIKDDVTDEEMKEIVNFIEYIKSKRNINSNSDK</sequence>
<dbReference type="AlphaFoldDB" id="A0A077UHM4"/>